<dbReference type="InterPro" id="IPR025404">
    <property type="entry name" value="DUF4130"/>
</dbReference>
<dbReference type="EMBL" id="CP019288">
    <property type="protein sequence ID" value="QHI36872.1"/>
    <property type="molecule type" value="Genomic_DNA"/>
</dbReference>
<dbReference type="AlphaFoldDB" id="A0A7L4ZJR0"/>
<dbReference type="NCBIfam" id="TIGR03915">
    <property type="entry name" value="SAM_7_link_chp"/>
    <property type="match status" value="1"/>
</dbReference>
<dbReference type="RefSeq" id="WP_160129544.1">
    <property type="nucleotide sequence ID" value="NZ_CP019288.1"/>
</dbReference>
<proteinExistence type="predicted"/>
<keyword evidence="3" id="KW-1185">Reference proteome</keyword>
<dbReference type="InterPro" id="IPR023875">
    <property type="entry name" value="DNA_repair_put"/>
</dbReference>
<evidence type="ECO:0000313" key="2">
    <source>
        <dbReference type="EMBL" id="QHI36872.1"/>
    </source>
</evidence>
<dbReference type="Proteomes" id="UP000464657">
    <property type="component" value="Chromosome"/>
</dbReference>
<protein>
    <recommendedName>
        <fullName evidence="1">DUF4130 domain-containing protein</fullName>
    </recommendedName>
</protein>
<organism evidence="2 3">
    <name type="scientific">Kordia antarctica</name>
    <dbReference type="NCBI Taxonomy" id="1218801"/>
    <lineage>
        <taxon>Bacteria</taxon>
        <taxon>Pseudomonadati</taxon>
        <taxon>Bacteroidota</taxon>
        <taxon>Flavobacteriia</taxon>
        <taxon>Flavobacteriales</taxon>
        <taxon>Flavobacteriaceae</taxon>
        <taxon>Kordia</taxon>
    </lineage>
</organism>
<gene>
    <name evidence="2" type="ORF">IMCC3317_22420</name>
</gene>
<accession>A0A7L4ZJR0</accession>
<dbReference type="KEGG" id="kan:IMCC3317_22420"/>
<dbReference type="OrthoDB" id="5290748at2"/>
<evidence type="ECO:0000313" key="3">
    <source>
        <dbReference type="Proteomes" id="UP000464657"/>
    </source>
</evidence>
<name>A0A7L4ZJR0_9FLAO</name>
<sequence length="256" mass="30452">MQKVLVYDGSFEGFLSVVFKVYEEKLANVDIQREGNVQASFFGESEEIVTNKEHADRVWKGLKKKLTSFGCNQVFYSFQSELISVENTLLDYIQQVFKSTLNIEKDFSNSTILKISKITKSVSREKHRMEAFVRFRLTKDDLYFANIEPDFNVLPLIAKHFKSRYADQKWLIYDIKRKFGLYYNLENVETVVLDFPAHFDFTKTSGDFFADQELEFQELWQNYFKSTNIESRKNMLLHVRHVPKRYWKYLSEKQPL</sequence>
<reference evidence="2 3" key="1">
    <citation type="journal article" date="2013" name="Int. J. Syst. Evol. Microbiol.">
        <title>Kordia antarctica sp. nov., isolated from Antarctic seawater.</title>
        <authorList>
            <person name="Baek K."/>
            <person name="Choi A."/>
            <person name="Kang I."/>
            <person name="Lee K."/>
            <person name="Cho J.C."/>
        </authorList>
    </citation>
    <scope>NUCLEOTIDE SEQUENCE [LARGE SCALE GENOMIC DNA]</scope>
    <source>
        <strain evidence="2 3">IMCC3317</strain>
    </source>
</reference>
<evidence type="ECO:0000259" key="1">
    <source>
        <dbReference type="Pfam" id="PF13566"/>
    </source>
</evidence>
<feature type="domain" description="DUF4130" evidence="1">
    <location>
        <begin position="86"/>
        <end position="252"/>
    </location>
</feature>
<dbReference type="Pfam" id="PF13566">
    <property type="entry name" value="DUF4130"/>
    <property type="match status" value="1"/>
</dbReference>